<feature type="signal peptide" evidence="1">
    <location>
        <begin position="1"/>
        <end position="28"/>
    </location>
</feature>
<dbReference type="InterPro" id="IPR005590">
    <property type="entry name" value="DUF333"/>
</dbReference>
<evidence type="ECO:0000256" key="1">
    <source>
        <dbReference type="SAM" id="SignalP"/>
    </source>
</evidence>
<dbReference type="Pfam" id="PF03891">
    <property type="entry name" value="DUF333"/>
    <property type="match status" value="1"/>
</dbReference>
<dbReference type="PROSITE" id="PS51257">
    <property type="entry name" value="PROKAR_LIPOPROTEIN"/>
    <property type="match status" value="1"/>
</dbReference>
<gene>
    <name evidence="2" type="ORF">FXF46_05910</name>
</gene>
<organism evidence="2 3">
    <name type="scientific">Gluconobacter thailandicus</name>
    <dbReference type="NCBI Taxonomy" id="257438"/>
    <lineage>
        <taxon>Bacteria</taxon>
        <taxon>Pseudomonadati</taxon>
        <taxon>Pseudomonadota</taxon>
        <taxon>Alphaproteobacteria</taxon>
        <taxon>Acetobacterales</taxon>
        <taxon>Acetobacteraceae</taxon>
        <taxon>Gluconobacter</taxon>
    </lineage>
</organism>
<dbReference type="KEGG" id="gti:FXF46_05910"/>
<accession>A0AAP9JHM2</accession>
<sequence>MNALRNSTLGCTLLLVVACASSSPTKPAHTGIGMPNPASASCIKQGGTLEIVSGPTGQSGMCHLPSGQTCEEWTLYRDHRCQSTVQPTKP</sequence>
<proteinExistence type="predicted"/>
<dbReference type="PANTHER" id="PTHR38008:SF2">
    <property type="entry name" value="HEMOLYSIN"/>
    <property type="match status" value="1"/>
</dbReference>
<feature type="chain" id="PRO_5043051511" evidence="1">
    <location>
        <begin position="29"/>
        <end position="90"/>
    </location>
</feature>
<keyword evidence="1" id="KW-0732">Signal</keyword>
<name>A0AAP9JHM2_GLUTH</name>
<evidence type="ECO:0000313" key="2">
    <source>
        <dbReference type="EMBL" id="QEH95866.1"/>
    </source>
</evidence>
<dbReference type="RefSeq" id="WP_082784439.1">
    <property type="nucleotide sequence ID" value="NZ_CP043043.1"/>
</dbReference>
<dbReference type="PANTHER" id="PTHR38008">
    <property type="entry name" value="HEMOLYSIN-RELATED"/>
    <property type="match status" value="1"/>
</dbReference>
<dbReference type="AlphaFoldDB" id="A0AAP9JHM2"/>
<protein>
    <submittedName>
        <fullName evidence="2">DUF333 domain-containing protein</fullName>
    </submittedName>
</protein>
<dbReference type="Proteomes" id="UP000323560">
    <property type="component" value="Chromosome"/>
</dbReference>
<evidence type="ECO:0000313" key="3">
    <source>
        <dbReference type="Proteomes" id="UP000323560"/>
    </source>
</evidence>
<reference evidence="2 3" key="1">
    <citation type="submission" date="2019-08" db="EMBL/GenBank/DDBJ databases">
        <title>Gluconobacter frateurii HD924 genome.</title>
        <authorList>
            <person name="Liu Y."/>
            <person name="Zhang P."/>
        </authorList>
    </citation>
    <scope>NUCLEOTIDE SEQUENCE [LARGE SCALE GENOMIC DNA]</scope>
    <source>
        <strain evidence="2 3">HD924</strain>
    </source>
</reference>
<dbReference type="EMBL" id="CP043043">
    <property type="protein sequence ID" value="QEH95866.1"/>
    <property type="molecule type" value="Genomic_DNA"/>
</dbReference>